<dbReference type="Pfam" id="PF04794">
    <property type="entry name" value="YdjC"/>
    <property type="match status" value="1"/>
</dbReference>
<dbReference type="InterPro" id="IPR011330">
    <property type="entry name" value="Glyco_hydro/deAcase_b/a-brl"/>
</dbReference>
<accession>A0ABU9L1V5</accession>
<keyword evidence="5" id="KW-0119">Carbohydrate metabolism</keyword>
<evidence type="ECO:0000313" key="8">
    <source>
        <dbReference type="Proteomes" id="UP001474120"/>
    </source>
</evidence>
<evidence type="ECO:0000256" key="5">
    <source>
        <dbReference type="ARBA" id="ARBA00023277"/>
    </source>
</evidence>
<evidence type="ECO:0000313" key="7">
    <source>
        <dbReference type="EMBL" id="MEL4456423.1"/>
    </source>
</evidence>
<evidence type="ECO:0000256" key="4">
    <source>
        <dbReference type="ARBA" id="ARBA00022842"/>
    </source>
</evidence>
<sequence>MIYKLRYLYISLFFIVSMHAQKQPAWSVEKDPNPKKIRLIIRGDDIGITHASNMALKQAFDKGLMTSASVMAGAPWFTETALLIRDNPEWNIGLHLALSSGWDKLNWVPLAPASEVKSIVAPDGNLFLSYPGAPLSLHYIEEAPYLYSSDTEMPIKSLERRRLLTSDAIPDINEVEIEFRAQIQRALDLGIRIDYLDCHMGVACNEQLMEVMIKLAEELCVPIPERGWMGTIDFWENYDGDVSSSVDKLILALDKLKPGTYRLVLHPTVDNEESRAIDTYFGIKNARAGQNDLHMVLSAKVKAAIERNGIELIGINDLWDDEKCQMR</sequence>
<dbReference type="SUPFAM" id="SSF88713">
    <property type="entry name" value="Glycoside hydrolase/deacetylase"/>
    <property type="match status" value="1"/>
</dbReference>
<dbReference type="EMBL" id="JBCDNA010000002">
    <property type="protein sequence ID" value="MEL4456423.1"/>
    <property type="molecule type" value="Genomic_DNA"/>
</dbReference>
<feature type="signal peptide" evidence="6">
    <location>
        <begin position="1"/>
        <end position="22"/>
    </location>
</feature>
<evidence type="ECO:0000256" key="3">
    <source>
        <dbReference type="ARBA" id="ARBA00022801"/>
    </source>
</evidence>
<evidence type="ECO:0000256" key="2">
    <source>
        <dbReference type="ARBA" id="ARBA00022723"/>
    </source>
</evidence>
<dbReference type="PANTHER" id="PTHR31609:SF1">
    <property type="entry name" value="CARBOHYDRATE DEACETYLASE"/>
    <property type="match status" value="1"/>
</dbReference>
<keyword evidence="4" id="KW-0460">Magnesium</keyword>
<comment type="caution">
    <text evidence="7">The sequence shown here is derived from an EMBL/GenBank/DDBJ whole genome shotgun (WGS) entry which is preliminary data.</text>
</comment>
<dbReference type="Gene3D" id="3.20.20.370">
    <property type="entry name" value="Glycoside hydrolase/deacetylase"/>
    <property type="match status" value="1"/>
</dbReference>
<keyword evidence="8" id="KW-1185">Reference proteome</keyword>
<organism evidence="7 8">
    <name type="scientific">Lutimonas vermicola</name>
    <dbReference type="NCBI Taxonomy" id="414288"/>
    <lineage>
        <taxon>Bacteria</taxon>
        <taxon>Pseudomonadati</taxon>
        <taxon>Bacteroidota</taxon>
        <taxon>Flavobacteriia</taxon>
        <taxon>Flavobacteriales</taxon>
        <taxon>Flavobacteriaceae</taxon>
        <taxon>Lutimonas</taxon>
    </lineage>
</organism>
<proteinExistence type="predicted"/>
<evidence type="ECO:0000256" key="6">
    <source>
        <dbReference type="SAM" id="SignalP"/>
    </source>
</evidence>
<name>A0ABU9L1V5_9FLAO</name>
<dbReference type="PANTHER" id="PTHR31609">
    <property type="entry name" value="YDJC DEACETYLASE FAMILY MEMBER"/>
    <property type="match status" value="1"/>
</dbReference>
<feature type="chain" id="PRO_5046284387" evidence="6">
    <location>
        <begin position="23"/>
        <end position="327"/>
    </location>
</feature>
<dbReference type="InterPro" id="IPR006879">
    <property type="entry name" value="YdjC-like"/>
</dbReference>
<protein>
    <submittedName>
        <fullName evidence="7">ChbG/HpnK family deacetylase</fullName>
    </submittedName>
</protein>
<dbReference type="RefSeq" id="WP_342160557.1">
    <property type="nucleotide sequence ID" value="NZ_JBCDNA010000002.1"/>
</dbReference>
<keyword evidence="6" id="KW-0732">Signal</keyword>
<comment type="cofactor">
    <cofactor evidence="1">
        <name>Mg(2+)</name>
        <dbReference type="ChEBI" id="CHEBI:18420"/>
    </cofactor>
</comment>
<reference evidence="7 8" key="1">
    <citation type="submission" date="2024-04" db="EMBL/GenBank/DDBJ databases">
        <title>whole genome sequencing of Lutimonas vermicola strain IMCC1616.</title>
        <authorList>
            <person name="Bae S.S."/>
        </authorList>
    </citation>
    <scope>NUCLEOTIDE SEQUENCE [LARGE SCALE GENOMIC DNA]</scope>
    <source>
        <strain evidence="7 8">IMCC1616</strain>
    </source>
</reference>
<keyword evidence="2" id="KW-0479">Metal-binding</keyword>
<evidence type="ECO:0000256" key="1">
    <source>
        <dbReference type="ARBA" id="ARBA00001946"/>
    </source>
</evidence>
<dbReference type="Proteomes" id="UP001474120">
    <property type="component" value="Unassembled WGS sequence"/>
</dbReference>
<keyword evidence="3" id="KW-0378">Hydrolase</keyword>
<gene>
    <name evidence="7" type="ORF">AABB81_10980</name>
</gene>